<protein>
    <submittedName>
        <fullName evidence="11">Syntaxin/t-SNARE family protein</fullName>
    </submittedName>
</protein>
<evidence type="ECO:0000256" key="6">
    <source>
        <dbReference type="ARBA" id="ARBA00023034"/>
    </source>
</evidence>
<dbReference type="InterPro" id="IPR010989">
    <property type="entry name" value="SNARE"/>
</dbReference>
<keyword evidence="6" id="KW-0333">Golgi apparatus</keyword>
<dbReference type="Gene3D" id="1.20.58.90">
    <property type="match status" value="1"/>
</dbReference>
<dbReference type="FunFam" id="1.20.58.90:FF:000004">
    <property type="entry name" value="Syntaxin 10"/>
    <property type="match status" value="1"/>
</dbReference>
<dbReference type="AlphaFoldDB" id="A0A2Z4HNA7"/>
<sequence length="346" mass="39952">MLVANSFDLWQKDIFFSAAEEVQKSADIMESAYRTWLRERREGVAPQFLDELRGELQMALGTAKWQLEEFEKAVRLSNKNCADEITMTRHRNFVSAMEAQISRVEAALRESYNIEGKEHLPWVRLDENECDDLAQFLSGSSQTMKDEHPKVLCTTESLLEDHKTTNDFDLNAEVAKRNLLNQDAITCNMAAHFTREQEIIENSQSRHDKNYEADRLLSSENAVNNSALEIVIDNGYGQMATSMSTEITPKEKGFKPSFWRPRCEDHRQAKGGMLRDAQLMRLNWINQVKFYSCFKDCSSAMCVCVCVCMFYRCVYAFAVFVCLSLFLSFFFLQNLDLNLYLSFCFA</sequence>
<dbReference type="PANTHER" id="PTHR34949:SF3">
    <property type="entry name" value="OS08G0244100 PROTEIN"/>
    <property type="match status" value="1"/>
</dbReference>
<keyword evidence="2" id="KW-0813">Transport</keyword>
<feature type="transmembrane region" description="Helical" evidence="9">
    <location>
        <begin position="309"/>
        <end position="332"/>
    </location>
</feature>
<evidence type="ECO:0000256" key="3">
    <source>
        <dbReference type="ARBA" id="ARBA00022692"/>
    </source>
</evidence>
<dbReference type="GO" id="GO:0015031">
    <property type="term" value="P:protein transport"/>
    <property type="evidence" value="ECO:0007669"/>
    <property type="project" value="UniProtKB-KW"/>
</dbReference>
<comment type="similarity">
    <text evidence="1">Belongs to the syntaxin family.</text>
</comment>
<dbReference type="SUPFAM" id="SSF47661">
    <property type="entry name" value="t-snare proteins"/>
    <property type="match status" value="1"/>
</dbReference>
<dbReference type="EMBL" id="MF680600">
    <property type="protein sequence ID" value="AWW16510.1"/>
    <property type="molecule type" value="mRNA"/>
</dbReference>
<keyword evidence="5 9" id="KW-1133">Transmembrane helix</keyword>
<evidence type="ECO:0000256" key="2">
    <source>
        <dbReference type="ARBA" id="ARBA00022448"/>
    </source>
</evidence>
<dbReference type="PANTHER" id="PTHR34949">
    <property type="entry name" value="OS05G0443700 PROTEIN"/>
    <property type="match status" value="1"/>
</dbReference>
<comment type="subcellular location">
    <subcellularLocation>
        <location evidence="8">Golgi apparatus</location>
        <location evidence="8">trans-Golgi network membrane</location>
        <topology evidence="8">Single-pass type IV membrane protein</topology>
    </subcellularLocation>
</comment>
<evidence type="ECO:0000256" key="1">
    <source>
        <dbReference type="ARBA" id="ARBA00009063"/>
    </source>
</evidence>
<dbReference type="GO" id="GO:0005794">
    <property type="term" value="C:Golgi apparatus"/>
    <property type="evidence" value="ECO:0007669"/>
    <property type="project" value="UniProtKB-SubCell"/>
</dbReference>
<evidence type="ECO:0000256" key="4">
    <source>
        <dbReference type="ARBA" id="ARBA00022927"/>
    </source>
</evidence>
<dbReference type="GO" id="GO:0016020">
    <property type="term" value="C:membrane"/>
    <property type="evidence" value="ECO:0007669"/>
    <property type="project" value="InterPro"/>
</dbReference>
<evidence type="ECO:0000259" key="10">
    <source>
        <dbReference type="Pfam" id="PF09177"/>
    </source>
</evidence>
<feature type="domain" description="Syntaxin 6/10/61 N-terminal" evidence="10">
    <location>
        <begin position="13"/>
        <end position="105"/>
    </location>
</feature>
<evidence type="ECO:0000256" key="9">
    <source>
        <dbReference type="SAM" id="Phobius"/>
    </source>
</evidence>
<dbReference type="GO" id="GO:0048193">
    <property type="term" value="P:Golgi vesicle transport"/>
    <property type="evidence" value="ECO:0007669"/>
    <property type="project" value="InterPro"/>
</dbReference>
<dbReference type="CDD" id="cd21442">
    <property type="entry name" value="SNARE_NTD_STX6-like"/>
    <property type="match status" value="1"/>
</dbReference>
<evidence type="ECO:0000256" key="7">
    <source>
        <dbReference type="ARBA" id="ARBA00023136"/>
    </source>
</evidence>
<keyword evidence="7 9" id="KW-0472">Membrane</keyword>
<dbReference type="Pfam" id="PF09177">
    <property type="entry name" value="STX6_10_61_N"/>
    <property type="match status" value="1"/>
</dbReference>
<evidence type="ECO:0000256" key="5">
    <source>
        <dbReference type="ARBA" id="ARBA00022989"/>
    </source>
</evidence>
<organism evidence="11">
    <name type="scientific">Ipomoea pes-caprae</name>
    <name type="common">Railroad vine</name>
    <name type="synonym">Convolvulus pes-caprae</name>
    <dbReference type="NCBI Taxonomy" id="89656"/>
    <lineage>
        <taxon>Eukaryota</taxon>
        <taxon>Viridiplantae</taxon>
        <taxon>Streptophyta</taxon>
        <taxon>Embryophyta</taxon>
        <taxon>Tracheophyta</taxon>
        <taxon>Spermatophyta</taxon>
        <taxon>Magnoliopsida</taxon>
        <taxon>eudicotyledons</taxon>
        <taxon>Gunneridae</taxon>
        <taxon>Pentapetalae</taxon>
        <taxon>asterids</taxon>
        <taxon>lamiids</taxon>
        <taxon>Solanales</taxon>
        <taxon>Convolvulaceae</taxon>
        <taxon>Ipomoeeae</taxon>
        <taxon>Ipomoea</taxon>
    </lineage>
</organism>
<reference evidence="11" key="1">
    <citation type="submission" date="2017-07" db="EMBL/GenBank/DDBJ databases">
        <authorList>
            <person name="Sun Z.S."/>
            <person name="Albrecht U."/>
            <person name="Echele G."/>
            <person name="Lee C.C."/>
        </authorList>
    </citation>
    <scope>NUCLEOTIDE SEQUENCE</scope>
</reference>
<keyword evidence="3 9" id="KW-0812">Transmembrane</keyword>
<name>A0A2Z4HNA7_IPOPC</name>
<keyword evidence="4" id="KW-0653">Protein transport</keyword>
<evidence type="ECO:0000313" key="11">
    <source>
        <dbReference type="EMBL" id="AWW16510.1"/>
    </source>
</evidence>
<accession>A0A2Z4HNA7</accession>
<evidence type="ECO:0000256" key="8">
    <source>
        <dbReference type="ARBA" id="ARBA00037801"/>
    </source>
</evidence>
<dbReference type="InterPro" id="IPR015260">
    <property type="entry name" value="Syntaxin-6/10/61_N"/>
</dbReference>
<proteinExistence type="evidence at transcript level"/>